<dbReference type="Gene3D" id="2.130.10.30">
    <property type="entry name" value="Regulator of chromosome condensation 1/beta-lactamase-inhibitor protein II"/>
    <property type="match status" value="2"/>
</dbReference>
<dbReference type="PROSITE" id="PS00094">
    <property type="entry name" value="C5_MTASE_1"/>
    <property type="match status" value="1"/>
</dbReference>
<dbReference type="Pfam" id="PF00136">
    <property type="entry name" value="DNA_pol_B"/>
    <property type="match status" value="1"/>
</dbReference>
<reference evidence="15" key="1">
    <citation type="submission" date="2023-10" db="EMBL/GenBank/DDBJ databases">
        <authorList>
            <person name="Chen Y."/>
            <person name="Shah S."/>
            <person name="Dougan E. K."/>
            <person name="Thang M."/>
            <person name="Chan C."/>
        </authorList>
    </citation>
    <scope>NUCLEOTIDE SEQUENCE [LARGE SCALE GENOMIC DNA]</scope>
</reference>
<feature type="region of interest" description="Disordered" evidence="13">
    <location>
        <begin position="2630"/>
        <end position="2666"/>
    </location>
</feature>
<dbReference type="EMBL" id="CAUYUJ010018438">
    <property type="protein sequence ID" value="CAK0883599.1"/>
    <property type="molecule type" value="Genomic_DNA"/>
</dbReference>
<dbReference type="InterPro" id="IPR001525">
    <property type="entry name" value="C5_MeTfrase"/>
</dbReference>
<dbReference type="InterPro" id="IPR003497">
    <property type="entry name" value="BRO_N_domain"/>
</dbReference>
<name>A0ABN9WDY8_9DINO</name>
<dbReference type="InterPro" id="IPR029063">
    <property type="entry name" value="SAM-dependent_MTases_sf"/>
</dbReference>
<dbReference type="InterPro" id="IPR023211">
    <property type="entry name" value="DNA_pol_palm_dom_sf"/>
</dbReference>
<dbReference type="InterPro" id="IPR006134">
    <property type="entry name" value="DNA-dir_DNA_pol_B_multi_dom"/>
</dbReference>
<protein>
    <recommendedName>
        <fullName evidence="9">DNA polymerase delta catalytic subunit</fullName>
        <ecNumber evidence="2">2.7.7.7</ecNumber>
    </recommendedName>
</protein>
<feature type="compositionally biased region" description="Basic and acidic residues" evidence="13">
    <location>
        <begin position="3038"/>
        <end position="3049"/>
    </location>
</feature>
<proteinExistence type="inferred from homology"/>
<evidence type="ECO:0000313" key="15">
    <source>
        <dbReference type="EMBL" id="CAK0883599.1"/>
    </source>
</evidence>
<evidence type="ECO:0000256" key="6">
    <source>
        <dbReference type="ARBA" id="ARBA00022695"/>
    </source>
</evidence>
<dbReference type="Proteomes" id="UP001189429">
    <property type="component" value="Unassembled WGS sequence"/>
</dbReference>
<dbReference type="InterPro" id="IPR006133">
    <property type="entry name" value="DNA-dir_DNA_pol_B_exonuc"/>
</dbReference>
<dbReference type="PROSITE" id="PS51750">
    <property type="entry name" value="BRO_N"/>
    <property type="match status" value="1"/>
</dbReference>
<feature type="active site" evidence="11">
    <location>
        <position position="4930"/>
    </location>
</feature>
<dbReference type="Gene3D" id="1.25.10.10">
    <property type="entry name" value="Leucine-rich Repeat Variant"/>
    <property type="match status" value="3"/>
</dbReference>
<evidence type="ECO:0000256" key="5">
    <source>
        <dbReference type="ARBA" id="ARBA00022691"/>
    </source>
</evidence>
<evidence type="ECO:0000313" key="16">
    <source>
        <dbReference type="Proteomes" id="UP001189429"/>
    </source>
</evidence>
<dbReference type="PANTHER" id="PTHR10322">
    <property type="entry name" value="DNA POLYMERASE CATALYTIC SUBUNIT"/>
    <property type="match status" value="1"/>
</dbReference>
<evidence type="ECO:0000256" key="7">
    <source>
        <dbReference type="ARBA" id="ARBA00022932"/>
    </source>
</evidence>
<feature type="domain" description="Bro-N" evidence="14">
    <location>
        <begin position="337"/>
        <end position="434"/>
    </location>
</feature>
<dbReference type="NCBIfam" id="TIGR00675">
    <property type="entry name" value="dcm"/>
    <property type="match status" value="2"/>
</dbReference>
<dbReference type="Gene3D" id="3.30.420.10">
    <property type="entry name" value="Ribonuclease H-like superfamily/Ribonuclease H"/>
    <property type="match status" value="1"/>
</dbReference>
<feature type="region of interest" description="Disordered" evidence="13">
    <location>
        <begin position="3019"/>
        <end position="3083"/>
    </location>
</feature>
<comment type="similarity">
    <text evidence="11">Belongs to the class I-like SAM-binding methyltransferase superfamily. C5-methyltransferase family.</text>
</comment>
<keyword evidence="12" id="KW-0175">Coiled coil</keyword>
<evidence type="ECO:0000259" key="14">
    <source>
        <dbReference type="PROSITE" id="PS51750"/>
    </source>
</evidence>
<dbReference type="InterPro" id="IPR036397">
    <property type="entry name" value="RNaseH_sf"/>
</dbReference>
<dbReference type="InterPro" id="IPR011989">
    <property type="entry name" value="ARM-like"/>
</dbReference>
<dbReference type="InterPro" id="IPR018117">
    <property type="entry name" value="C5_DNA_meth_AS"/>
</dbReference>
<evidence type="ECO:0000256" key="4">
    <source>
        <dbReference type="ARBA" id="ARBA00022679"/>
    </source>
</evidence>
<dbReference type="SUPFAM" id="SSF56672">
    <property type="entry name" value="DNA/RNA polymerases"/>
    <property type="match status" value="1"/>
</dbReference>
<evidence type="ECO:0000256" key="13">
    <source>
        <dbReference type="SAM" id="MobiDB-lite"/>
    </source>
</evidence>
<dbReference type="Pfam" id="PF00145">
    <property type="entry name" value="DNA_methylase"/>
    <property type="match status" value="2"/>
</dbReference>
<keyword evidence="16" id="KW-1185">Reference proteome</keyword>
<dbReference type="SMART" id="SM00486">
    <property type="entry name" value="POLBc"/>
    <property type="match status" value="1"/>
</dbReference>
<evidence type="ECO:0000256" key="2">
    <source>
        <dbReference type="ARBA" id="ARBA00012417"/>
    </source>
</evidence>
<evidence type="ECO:0000256" key="9">
    <source>
        <dbReference type="ARBA" id="ARBA00024411"/>
    </source>
</evidence>
<evidence type="ECO:0000256" key="12">
    <source>
        <dbReference type="SAM" id="Coils"/>
    </source>
</evidence>
<dbReference type="Pfam" id="PF13646">
    <property type="entry name" value="HEAT_2"/>
    <property type="match status" value="3"/>
</dbReference>
<gene>
    <name evidence="15" type="ORF">PCOR1329_LOCUS65782</name>
</gene>
<comment type="caution">
    <text evidence="15">The sequence shown here is derived from an EMBL/GenBank/DDBJ whole genome shotgun (WGS) entry which is preliminary data.</text>
</comment>
<dbReference type="SUPFAM" id="SSF50985">
    <property type="entry name" value="RCC1/BLIP-II"/>
    <property type="match status" value="2"/>
</dbReference>
<dbReference type="SUPFAM" id="SSF53098">
    <property type="entry name" value="Ribonuclease H-like"/>
    <property type="match status" value="1"/>
</dbReference>
<dbReference type="Gene3D" id="3.90.1600.10">
    <property type="entry name" value="Palm domain of DNA polymerase"/>
    <property type="match status" value="1"/>
</dbReference>
<dbReference type="InterPro" id="IPR043502">
    <property type="entry name" value="DNA/RNA_pol_sf"/>
</dbReference>
<dbReference type="InterPro" id="IPR050240">
    <property type="entry name" value="DNA_pol_type-B"/>
</dbReference>
<evidence type="ECO:0000256" key="1">
    <source>
        <dbReference type="ARBA" id="ARBA00005755"/>
    </source>
</evidence>
<dbReference type="Gene3D" id="3.40.50.150">
    <property type="entry name" value="Vaccinia Virus protein VP39"/>
    <property type="match status" value="2"/>
</dbReference>
<dbReference type="SMART" id="SM01040">
    <property type="entry name" value="Bro-N"/>
    <property type="match status" value="1"/>
</dbReference>
<comment type="similarity">
    <text evidence="1">Belongs to the DNA polymerase type-B family.</text>
</comment>
<dbReference type="PROSITE" id="PS51679">
    <property type="entry name" value="SAM_MT_C5"/>
    <property type="match status" value="2"/>
</dbReference>
<dbReference type="PANTHER" id="PTHR10322:SF23">
    <property type="entry name" value="DNA POLYMERASE DELTA CATALYTIC SUBUNIT"/>
    <property type="match status" value="1"/>
</dbReference>
<feature type="compositionally biased region" description="Polar residues" evidence="13">
    <location>
        <begin position="2630"/>
        <end position="2644"/>
    </location>
</feature>
<dbReference type="InterPro" id="IPR009091">
    <property type="entry name" value="RCC1/BLIP-II"/>
</dbReference>
<feature type="compositionally biased region" description="Low complexity" evidence="13">
    <location>
        <begin position="3070"/>
        <end position="3081"/>
    </location>
</feature>
<keyword evidence="6" id="KW-0548">Nucleotidyltransferase</keyword>
<evidence type="ECO:0000256" key="8">
    <source>
        <dbReference type="ARBA" id="ARBA00023125"/>
    </source>
</evidence>
<dbReference type="SUPFAM" id="SSF48371">
    <property type="entry name" value="ARM repeat"/>
    <property type="match status" value="1"/>
</dbReference>
<feature type="coiled-coil region" evidence="12">
    <location>
        <begin position="4481"/>
        <end position="4515"/>
    </location>
</feature>
<feature type="active site" evidence="11">
    <location>
        <position position="3170"/>
    </location>
</feature>
<comment type="catalytic activity">
    <reaction evidence="10">
        <text>DNA(n) + a 2'-deoxyribonucleoside 5'-triphosphate = DNA(n+1) + diphosphate</text>
        <dbReference type="Rhea" id="RHEA:22508"/>
        <dbReference type="Rhea" id="RHEA-COMP:17339"/>
        <dbReference type="Rhea" id="RHEA-COMP:17340"/>
        <dbReference type="ChEBI" id="CHEBI:33019"/>
        <dbReference type="ChEBI" id="CHEBI:61560"/>
        <dbReference type="ChEBI" id="CHEBI:173112"/>
        <dbReference type="EC" id="2.7.7.7"/>
    </reaction>
</comment>
<keyword evidence="8" id="KW-0238">DNA-binding</keyword>
<keyword evidence="4 11" id="KW-0808">Transferase</keyword>
<keyword evidence="3 11" id="KW-0489">Methyltransferase</keyword>
<keyword evidence="5 11" id="KW-0949">S-adenosyl-L-methionine</keyword>
<dbReference type="Gene3D" id="3.90.120.10">
    <property type="entry name" value="DNA Methylase, subunit A, domain 2"/>
    <property type="match status" value="1"/>
</dbReference>
<dbReference type="SUPFAM" id="SSF53335">
    <property type="entry name" value="S-adenosyl-L-methionine-dependent methyltransferases"/>
    <property type="match status" value="2"/>
</dbReference>
<accession>A0ABN9WDY8</accession>
<dbReference type="Pfam" id="PF03104">
    <property type="entry name" value="DNA_pol_B_exo1"/>
    <property type="match status" value="1"/>
</dbReference>
<evidence type="ECO:0000256" key="11">
    <source>
        <dbReference type="PROSITE-ProRule" id="PRU01016"/>
    </source>
</evidence>
<feature type="non-terminal residue" evidence="15">
    <location>
        <position position="1"/>
    </location>
</feature>
<dbReference type="SMART" id="SM00567">
    <property type="entry name" value="EZ_HEAT"/>
    <property type="match status" value="9"/>
</dbReference>
<sequence length="5518" mass="600962">EARVAEQPTLRVAAHALSGRLLCMLEASPGDTALVLYRSAEAAAGKPLQLFTSTDVYLKAASTIAAAGLRDQAVVTARVALPRLFTTASEDGGAFAALKSDGSVLCWGERRGSEVQEQLVDVVDISTATGQFGEGGGGAFAALKSDGSVLCWGDRNTGGDCSAVQQDLKDVVEISSATVGALAARTRHGSVQLVDVEKIYATTDGFAALKKDGTVECWGGDWSGGDCSELQQLMVDVRTIYATAGGAFAAVKEDRTVVCWGNKVHGGDCSAVQQQLVDVETIHATLAAFAAVQRYGSVICWGHADFGGDCSKVQQQLEKVAVIEAATTCFFATKADGSVIQPFVKNSWNVGRPVIAKQIPWFRGKDVEPEDKTTYSQLSKGVGNTDALANQQPHEIYINESGLYSRTWNSKRPEAKAFRRWITSEALPSIREHGSYGGPALASLAEQMQGLQGTIAALTQRLDAEPQSRVQHLVLSVATPQGPAAEQALLECGTVLTSEQVEDLNSSSGVITIADWPRLRTDAGRSSFRKISYIVAGELKKAKLEQAAAEGFDVPLQWNQGGHRIVYTTCDEDLMKAVFDDLSAKFEKIIIELDGELSANHALKKGVRKTIQKVRRRRGAWQFDGMSTQQELRSFGSGADDVVAQGELSAIDRDAGNSSDSDVIVMVDPVIALPRPTLELYRQDGREIFRGKHGEFAMLRSRLDPDNLAMLQHAPDLPRTQEAMQAKYHWWKASDKAKEYTNEDKIQVMCHSGTERENCQCNGLDASVLAPQVSKAQFLAVMAPFMAEDAHAAAAQDLATFEMQQGRCVEALKKVSPTADTYPKKLTLPEQQRLALALEAAAGKVFCAACVDDGRILVCLRGGRVEEQAALRSLRSGGCKGLLKDPDITAMDLLEASVIVFLFPHSLDMWHVQAGEVPQFKYGFTCGFNYELKYGYKCTLNYLGGDELQDDETIVPQRYQLIISLAKVQEKLERGTCTERLEALSDLGKLGVRGGDAAVTAVSGRLEDADSVVRQHAVEALSKVAQKGDEHAITAVHGHIDDASWWVRRAAIDALVQLVEKGDQLASAAVRGRLEDEDSFVRQTAVKALAKMAKKGDQHAIVAVCGRLEDTALGARRAAVEALAQLAEKGDHYVIAAVSGRLEHADSCVRRAAVEALSKVAEKGDKRAIAAVSGRLEHADRRIRRAAVEALAKVAEMGDEHAVVALSGRLEDTDANVKRVAVDALAKVLEKGDQRAIAAVSGCLVNADRGIRRAAVEALAQAAEKGDKHVIDAVSCRLEDAVWDVRRVAIKALALVAEKGDHYAIAAVSGRLEHADSRVRRAAVEALSKVADKGDDQAITAVSGRLKHADRGVRLAAVEALAKVQSAAQKVSLSMGFQRRDKQEGYACVVRLWCRTATGESVCVLVVDPWSTSYRKLKPVGGLEKLAKAMQEELDQKAQNVSGMADVSVVYKKKTNGYEADPETLQPRSVHALADAESRVEVHAELLQSVGLRPGGWLHLTSAVWGRAEVGGFRTHTAFHVQVTREELVLASAYRDQKISAIRVLSWDIECYSPQHAFPTATNVDDVIIAIGLCSRTLYADPPQAAREERVVPSLYDVAVPPNTNVTVMSFDTEVALLKAFAAYVQHSDADVLVGYNTCGFDWKYIRDRLAVLEEWTQSLDGSESEGATRLSRVTRRACVLEDQQLGYAAMGDNPMCFPRTPGRIGTDLWFYLKRENAADLPNLKLDTVAAHHFGETQVNLPAKAMFTECERGPEGRFLVAEHCCQDCMSVLNLLEKLNVPPKLLEMAKVARTIPEDLLHVGQQINVYAQLLAAAHETDDYVVEDSPQHAGSANLDGEEEQEDYKSAHVEESRQGYYLDPILTVDAASLRPRLMRTYNLSPDALLPDDADRRIPHASLTVSPDREPLRFVAASHCRGLLPRILDALLQERKRVTKAMAKEGIVFKRQRLSAEQLAFMISANFIYGACGALKGSLQCRDVAAATASTGIFPSGAQQALKEIAREERRAAREGRRRIRSEEEVRRRFTLHVKLPGQGRGFAGKGAKVLRVDTTLDACWEPAVEEAYWKNQNKEPERGFRLKKYVIQVQPAQTDAEPTQSCTKQVTTADCFYVWEFVRKCGALDGDSLERTLRCDDLPGTRQARRDKQSNKARKALLEEAKVKELAPLELEVQPPCPLADAPVTSTGDADASEAEYIQPLLHPRAEEGIANIISRRTRWTVLRLEGEGATAAVYDKLWAALGKRGKCWLSVAKHNGVLRALLYKGDDGEVDLSGLPMVAPQYGPPPEVSAGGRASRAATVIFVQAWLHKAQEAMSNFTVESGQELQATALETFEDCQGLSDKDFLLNLAAAKIPGAPPRAQLMKCVSPELKALRSADKKERKARADILQDACYRPVTSEGLHMPADFVDVEAWSGNAWSAEGGAQDMAFLRWLNSSEHLERTAVVYGDSNSGKTAGLNGTARTLSMRYQEGEPYYLCAGTVNGMRSAHSKGLLEKDMPGGSQMNLPAAAPQLISTNRPFDIWIRKFRKFPAELQRLISKRIVFFRLPDAPLVKAELRKRRQEDTTAMVVEGLEREKKFLRQCGREDSSTASAPSEAGGSDLLSNSDLKVCGRLDTAIVERLSEAGSLESTQVSAGCCGRNTSSSPAMSSDGELSSERGPIEAPADASASGLPPELPLLDRYVLATLVFGAYFLMRIGHLASSVFDELLQELRALSPGMADAFDHTSHCTISCLTDTTSMKLIRQFLAHDKLSPDALYNVVLGQTVLPSWRKREVLGPFSAETPPTPEDFRARHEQQYPRVKALAEKIPGVLDGLRWGDAGSIRALGLPDFRELMVLRFLAVNDPRLCAWDPPLRLMGLWLLDGMDEGAARAAVKADWGPAAAVVFDGLLRALPAALQARDRNGVIAQLEQLGLRPLAAQNVEHMLCEFRKLMLPGKRPPRGEAFEGYRELWEAVAFFSALRACVLEKCGNADLVNQCKSFAKHIKRERNDRAEGKIDEKRLQDKLHQLRAEKDECTRKIEEVVRQNTAKGPARVKRSSAKRARDTPSGRDSLEQAAKCPRRTLHAGGCDETPPSDGGAPLPAADGADEPRHAALRRLRVGTDCSGLEAPIQAVENLGVPFEHVFSSDIDKHVQATIRANFAPAGSAHMLYEDMMKRDNAKAPGCDLYIVGWPCQGSSKAGKRKGFKDKRSQVFYAVAQYIRHRKPCVVLLENVPELKSANGGRNFREVLAELEKAGSYNIHWKVLNTSDHGVPQSRPRLYIVCIREDVDQGTFEWPETIARRSLTKPMPLLRKGERFSAAMHDRCPCLLRNASIWISHHGRSLNLSEKCRLQGMSPRRLQLAVSENQFQKQLGNAMSVNVLERLLISVLPAAGLTRALPDRWAAGIALAELEATRGHTLTQSECGTARGRKASLPCPRPLQLVGKPMAKQGNVGSKRLGRCNITLGTTRQAPGAKNFDAHGINETIVPKCLPPDEQVCCQELWVLLQGEAKALGYEFTSARINKNFSAQVRHNHRGKDTSCQWCVSLGDFDGGEFCWEERGACFSVSTKDMWQRVGGRRDHWVLPYKVAEGSASLICCAAAAIDSAISAAMPPKASITITLQEDMLVATTLAGNVVLRSSEVDMPGHQLKNAVTQELGRASFLMVTPEAGKRVAGAKGLAPMSRDMQSEYAKSSSVWMGELRACVLEKCSNADLVNQYKSFAKHIKRERNARAEGSPRALMALCALSELEQYRVLPGLDIWVVPDFARHVLGCDAALLQTELERAYGIVGKGDAITPAAAQWVDGAHKALTYRGNELKRSKMWFQKGDPRECGYVEYYHAGWTRGIVSATSDVAACPLLAPVAARYDTWAVDIGYPAANHYMVTKYVGSLITVVKTGAHGRPFQLRHRLKLERLADEDAKAFKKRMDAAQAREQPFFDQEAARQLDCLKGSTSHWSQTDARFTPQVDGVAALQARDRIRAKLRAAVAQGKASCRSKHQKALSDAAELADAHEKSVEASKRKNERVLRAVARLLEEKDIIASSAVVAQHDNLQLAKQMHAAEADRILEKAVSIVEQKAWMCAAKVAAGRCGQNTNGAALKTLLRCLCKHSEQFLTQRPVLELSDEGGKYTSFFADVFAPRPPFDEIVGFTDAAASLAKNMAKLLSRKASPISSASLVIDGIGACLLVSTSKRMQVQNARSAIDTVIAALPAAHWLSVEKSIRPLDELDKRRIDDWFLASPLKQYRDDAPAAMLTDAAPAAPLMLTDAATDGVVAIAGHPAACAEVWKDGLKSMAVVVACSVGSLDELTFVRCHTEERPIALLLRSLSGQQNLVCVVRVALSLSRDGSLPPFDAARNRKAEFLKRCVEALTKHDPSAIREPKKLDDRQQRLLALALDKRLCVACSKRPGICTGDDLLLGWVCTALIDVPEVVGTEKFQGQLTHASVQLAVRSGVLTEAEAARCWQTRRKFRTLSDSNSGTTIEKRKQEFEEAKAKEAEARVLECMNTSASTLLERERGEKRKLEEEVRRLKERLAGACLHPASLRGIHAAYGQIGNTVPCNFAYAVAQVVAKASAEPESEAVAGASKQWRVSGQAMYVGTKGWERRSKGHKVTRTSVTRVEVAKVEGHKSEGHRKVTRSQELGEFTWGIAGHARDNSAVITWGGEDDGGYGSAVREQLADGVTQIETTNVAMAAIKENGAVVTWGINWVDGEGSDSSPVREQFTQGVTQIYTNGWAMAAIQENGAVVTWGHEGRGGDSSAVREHLAQGVTHVVTNDWAMAAMKEDGAVVTWRDKDRGRDSSAVREQLTGDVVNVTSSASGFIACSADGSVVCCGGAPSPAQEIRQALQSGISWRSASYSDSQTLVSRVPESSLASNAADGGAAFFSGAGGMDVGFTRAGFKVLWAADANEAACDTYNHNADVGVSRRLDLRTVDFDELRRELPGPVDCLFSGPPCQGLSRKGEMRQGHSRNELVNVFMNAVDKLRPCSFLMENGKNLGSKVLFKPILDELIERANGLGYAYQYRVLDTRNFDVSQSRDQLIFVGFLDAATPVQYLHELFAFSRRGQTCGEALQDIGRAGSPSNPATCSAKTEACKSFVLQKSAHSGMLFNGSGRALAPTRLSPALMASMVRNATPIIDEEQFFGAGGSWVESLLACGARASAASEAVACVAPESVRRLTVKKPARLQSFPHDYDIHGGIHAAYMQIGNGAPCNFAYALARAVAKMLRAVAGASQQWRVSGQDADAPRSQRGLAAAKMLKRKAAEHTGRDAVKRLPVKRARREFAAKPPLPPAEKERRHAAAEDMNRFAESGLVAAAGIECADPFMQIHFVCSPKRDGDAATRAVREVQAGADADALWLNAVARVAFGAERVVRGAWLLRPTTFEEYVDACVGAAVAVHSEGFHACTDAYTAGRLGWNDERTAWRMEGGAEYLRVAVRGGLFMGLQRAWDIVGSPLLPEDCVKGLGDYCPLGNGAIQGLKRLCIEFAEEAAKVPAAQVQEMAQPCLRRCRGEITAALSTEHVRVKKELGCWALKDAEHCLCECN</sequence>
<evidence type="ECO:0000256" key="10">
    <source>
        <dbReference type="ARBA" id="ARBA00049244"/>
    </source>
</evidence>
<feature type="region of interest" description="Disordered" evidence="13">
    <location>
        <begin position="2577"/>
        <end position="2596"/>
    </location>
</feature>
<dbReference type="InterPro" id="IPR016024">
    <property type="entry name" value="ARM-type_fold"/>
</dbReference>
<dbReference type="InterPro" id="IPR004155">
    <property type="entry name" value="PBS_lyase_HEAT"/>
</dbReference>
<dbReference type="InterPro" id="IPR006172">
    <property type="entry name" value="DNA-dir_DNA_pol_B"/>
</dbReference>
<organism evidence="15 16">
    <name type="scientific">Prorocentrum cordatum</name>
    <dbReference type="NCBI Taxonomy" id="2364126"/>
    <lineage>
        <taxon>Eukaryota</taxon>
        <taxon>Sar</taxon>
        <taxon>Alveolata</taxon>
        <taxon>Dinophyceae</taxon>
        <taxon>Prorocentrales</taxon>
        <taxon>Prorocentraceae</taxon>
        <taxon>Prorocentrum</taxon>
    </lineage>
</organism>
<keyword evidence="7" id="KW-0239">DNA-directed DNA polymerase</keyword>
<evidence type="ECO:0000256" key="3">
    <source>
        <dbReference type="ARBA" id="ARBA00022603"/>
    </source>
</evidence>
<dbReference type="InterPro" id="IPR012337">
    <property type="entry name" value="RNaseH-like_sf"/>
</dbReference>
<dbReference type="EC" id="2.7.7.7" evidence="2"/>
<dbReference type="Pfam" id="PF02498">
    <property type="entry name" value="Bro-N"/>
    <property type="match status" value="1"/>
</dbReference>